<dbReference type="AlphaFoldDB" id="A0A1I6GJL3"/>
<protein>
    <submittedName>
        <fullName evidence="1">Uncharacterized protein</fullName>
    </submittedName>
</protein>
<gene>
    <name evidence="1" type="ORF">SAMN04488005_1762</name>
</gene>
<keyword evidence="2" id="KW-1185">Reference proteome</keyword>
<reference evidence="2" key="1">
    <citation type="submission" date="2016-10" db="EMBL/GenBank/DDBJ databases">
        <authorList>
            <person name="Varghese N."/>
            <person name="Submissions S."/>
        </authorList>
    </citation>
    <scope>NUCLEOTIDE SEQUENCE [LARGE SCALE GENOMIC DNA]</scope>
    <source>
        <strain evidence="2">DSM 26879</strain>
    </source>
</reference>
<evidence type="ECO:0000313" key="2">
    <source>
        <dbReference type="Proteomes" id="UP000199478"/>
    </source>
</evidence>
<dbReference type="EMBL" id="FOYP01000001">
    <property type="protein sequence ID" value="SFR42331.1"/>
    <property type="molecule type" value="Genomic_DNA"/>
</dbReference>
<organism evidence="1 2">
    <name type="scientific">Yoonia tamlensis</name>
    <dbReference type="NCBI Taxonomy" id="390270"/>
    <lineage>
        <taxon>Bacteria</taxon>
        <taxon>Pseudomonadati</taxon>
        <taxon>Pseudomonadota</taxon>
        <taxon>Alphaproteobacteria</taxon>
        <taxon>Rhodobacterales</taxon>
        <taxon>Paracoccaceae</taxon>
        <taxon>Yoonia</taxon>
    </lineage>
</organism>
<evidence type="ECO:0000313" key="1">
    <source>
        <dbReference type="EMBL" id="SFR42331.1"/>
    </source>
</evidence>
<accession>A0A1I6GJL3</accession>
<proteinExistence type="predicted"/>
<sequence length="46" mass="4610">MEATSMMTNIGLPGLVLLLGALNPGGIVPTALFTLITSAAVMTGIH</sequence>
<dbReference type="Proteomes" id="UP000199478">
    <property type="component" value="Unassembled WGS sequence"/>
</dbReference>
<name>A0A1I6GJL3_9RHOB</name>